<comment type="caution">
    <text evidence="3">The sequence shown here is derived from an EMBL/GenBank/DDBJ whole genome shotgun (WGS) entry which is preliminary data.</text>
</comment>
<dbReference type="Pfam" id="PF02719">
    <property type="entry name" value="Polysacc_synt_2"/>
    <property type="match status" value="1"/>
</dbReference>
<dbReference type="InterPro" id="IPR020025">
    <property type="entry name" value="PseB"/>
</dbReference>
<dbReference type="CDD" id="cd05237">
    <property type="entry name" value="UDP_invert_4-6DH_SDR_e"/>
    <property type="match status" value="1"/>
</dbReference>
<dbReference type="NCBIfam" id="TIGR03589">
    <property type="entry name" value="PseB"/>
    <property type="match status" value="1"/>
</dbReference>
<dbReference type="PANTHER" id="PTHR43318">
    <property type="entry name" value="UDP-N-ACETYLGLUCOSAMINE 4,6-DEHYDRATASE"/>
    <property type="match status" value="1"/>
</dbReference>
<proteinExistence type="inferred from homology"/>
<sequence length="339" mass="37843">MLDLTGKSILVTGGTGSFGKKFVEMVYQRFPAVKRVIVYSRDELKQFDMAQTYPRLQYPSIRFIIGDVRDKERLRRACAGVDIIIHTAALKQAPTAEDNPMEFIKTNILGADNVINAALDNKVKRVVALSTDKASAPISLYGATKLCADKLFMAANNQAVDRDTCFSVVRCGNLIGSRGSVVPFFMEKRKDGILPITHPGMTRFSISPEAGIELIFYALENAWGGEIFVPKLPSYRLIDVAEAIGPDCEHKLVGTRPGERLYEEMISEIDANNTIETDNYYIILPSSPGWNVAAYIKAFNGRRLEAGFRYNSATNTDWLSVEQLREQIRTHVDPCFDIL</sequence>
<evidence type="ECO:0000313" key="4">
    <source>
        <dbReference type="Proteomes" id="UP000700732"/>
    </source>
</evidence>
<dbReference type="EMBL" id="VFIA01000021">
    <property type="protein sequence ID" value="MBC3792964.1"/>
    <property type="molecule type" value="Genomic_DNA"/>
</dbReference>
<dbReference type="PANTHER" id="PTHR43318:SF2">
    <property type="entry name" value="UDP-N-ACETYLGLUCOSAMINE 4,6-DEHYDRATASE (INVERTING)"/>
    <property type="match status" value="1"/>
</dbReference>
<dbReference type="InterPro" id="IPR051203">
    <property type="entry name" value="Polysaccharide_Synthase-Rel"/>
</dbReference>
<comment type="similarity">
    <text evidence="1">Belongs to the polysaccharide synthase family.</text>
</comment>
<organism evidence="3 4">
    <name type="scientific">Spirosoma utsteinense</name>
    <dbReference type="NCBI Taxonomy" id="2585773"/>
    <lineage>
        <taxon>Bacteria</taxon>
        <taxon>Pseudomonadati</taxon>
        <taxon>Bacteroidota</taxon>
        <taxon>Cytophagia</taxon>
        <taxon>Cytophagales</taxon>
        <taxon>Cytophagaceae</taxon>
        <taxon>Spirosoma</taxon>
    </lineage>
</organism>
<evidence type="ECO:0000259" key="2">
    <source>
        <dbReference type="Pfam" id="PF02719"/>
    </source>
</evidence>
<reference evidence="3 4" key="1">
    <citation type="submission" date="2019-06" db="EMBL/GenBank/DDBJ databases">
        <title>Spirosoma utsteinense sp. nov. isolated from Antarctic ice-free soils.</title>
        <authorList>
            <person name="Tahon G."/>
        </authorList>
    </citation>
    <scope>NUCLEOTIDE SEQUENCE [LARGE SCALE GENOMIC DNA]</scope>
    <source>
        <strain evidence="3 4">LMG 31447</strain>
    </source>
</reference>
<dbReference type="RefSeq" id="WP_186738717.1">
    <property type="nucleotide sequence ID" value="NZ_VFIA01000021.1"/>
</dbReference>
<dbReference type="InterPro" id="IPR003869">
    <property type="entry name" value="Polysac_CapD-like"/>
</dbReference>
<gene>
    <name evidence="3" type="ORF">FH603_3480</name>
</gene>
<evidence type="ECO:0000313" key="3">
    <source>
        <dbReference type="EMBL" id="MBC3792964.1"/>
    </source>
</evidence>
<dbReference type="InterPro" id="IPR036291">
    <property type="entry name" value="NAD(P)-bd_dom_sf"/>
</dbReference>
<dbReference type="Gene3D" id="3.40.50.720">
    <property type="entry name" value="NAD(P)-binding Rossmann-like Domain"/>
    <property type="match status" value="1"/>
</dbReference>
<evidence type="ECO:0000256" key="1">
    <source>
        <dbReference type="ARBA" id="ARBA00007430"/>
    </source>
</evidence>
<accession>A0ABR6W9N6</accession>
<keyword evidence="4" id="KW-1185">Reference proteome</keyword>
<dbReference type="Proteomes" id="UP000700732">
    <property type="component" value="Unassembled WGS sequence"/>
</dbReference>
<protein>
    <submittedName>
        <fullName evidence="3">UDP-N-acetylglucosamine 4,6-dehydratase (Inverting)</fullName>
    </submittedName>
</protein>
<feature type="domain" description="Polysaccharide biosynthesis protein CapD-like" evidence="2">
    <location>
        <begin position="9"/>
        <end position="283"/>
    </location>
</feature>
<dbReference type="SUPFAM" id="SSF51735">
    <property type="entry name" value="NAD(P)-binding Rossmann-fold domains"/>
    <property type="match status" value="1"/>
</dbReference>
<name>A0ABR6W9N6_9BACT</name>